<evidence type="ECO:0000256" key="1">
    <source>
        <dbReference type="ARBA" id="ARBA00022553"/>
    </source>
</evidence>
<dbReference type="GO" id="GO:0000160">
    <property type="term" value="P:phosphorelay signal transduction system"/>
    <property type="evidence" value="ECO:0007669"/>
    <property type="project" value="UniProtKB-KW"/>
</dbReference>
<dbReference type="Proteomes" id="UP000186141">
    <property type="component" value="Unassembled WGS sequence"/>
</dbReference>
<dbReference type="CDD" id="cd17546">
    <property type="entry name" value="REC_hyHK_CKI1_RcsC-like"/>
    <property type="match status" value="1"/>
</dbReference>
<dbReference type="Gene3D" id="3.40.50.2300">
    <property type="match status" value="1"/>
</dbReference>
<evidence type="ECO:0000313" key="5">
    <source>
        <dbReference type="EMBL" id="SIT15215.1"/>
    </source>
</evidence>
<dbReference type="PROSITE" id="PS50110">
    <property type="entry name" value="RESPONSE_REGULATORY"/>
    <property type="match status" value="1"/>
</dbReference>
<keyword evidence="1 3" id="KW-0597">Phosphoprotein</keyword>
<dbReference type="PANTHER" id="PTHR45339:SF1">
    <property type="entry name" value="HYBRID SIGNAL TRANSDUCTION HISTIDINE KINASE J"/>
    <property type="match status" value="1"/>
</dbReference>
<protein>
    <submittedName>
        <fullName evidence="5">CheY chemotaxis protein or a CheY-like REC (Receiver) domain</fullName>
    </submittedName>
</protein>
<proteinExistence type="predicted"/>
<evidence type="ECO:0000313" key="6">
    <source>
        <dbReference type="Proteomes" id="UP000186141"/>
    </source>
</evidence>
<evidence type="ECO:0000256" key="2">
    <source>
        <dbReference type="ARBA" id="ARBA00023012"/>
    </source>
</evidence>
<dbReference type="InterPro" id="IPR011006">
    <property type="entry name" value="CheY-like_superfamily"/>
</dbReference>
<evidence type="ECO:0000259" key="4">
    <source>
        <dbReference type="PROSITE" id="PS50110"/>
    </source>
</evidence>
<gene>
    <name evidence="5" type="ORF">SAMN05421774_106227</name>
</gene>
<keyword evidence="6" id="KW-1185">Reference proteome</keyword>
<sequence>MRCVGFRMAGQDQDNDPSVEFALAEIARECEDAFSPLLRDRGVHLEVAIAMGAGRRRKGDPFRLREVLDLLLANPDPSGNVRLFFSGRPERPLTVEVSGVQPPPVRAIELVGLMKGLIDQTPSGAAKLTLPFGTVDASDTGRSAVRAKAVDAPFSGLQLLIADDSPTNLMVIREMLANTGASITAVSDGAQVVETWRTAQLDMLLLDIAMPVMDGLSALRAIRAEEDQLGRPHIPAVAVTANALKHQLDEYIMGGFDTHIAKPFRRQELISTIEALRPHP</sequence>
<dbReference type="Pfam" id="PF00072">
    <property type="entry name" value="Response_reg"/>
    <property type="match status" value="1"/>
</dbReference>
<dbReference type="STRING" id="1086013.SAMN05421774_106227"/>
<dbReference type="SUPFAM" id="SSF52172">
    <property type="entry name" value="CheY-like"/>
    <property type="match status" value="1"/>
</dbReference>
<dbReference type="SMART" id="SM00448">
    <property type="entry name" value="REC"/>
    <property type="match status" value="1"/>
</dbReference>
<reference evidence="5 6" key="1">
    <citation type="submission" date="2017-01" db="EMBL/GenBank/DDBJ databases">
        <authorList>
            <person name="Mah S.A."/>
            <person name="Swanson W.J."/>
            <person name="Moy G.W."/>
            <person name="Vacquier V.D."/>
        </authorList>
    </citation>
    <scope>NUCLEOTIDE SEQUENCE [LARGE SCALE GENOMIC DNA]</scope>
    <source>
        <strain evidence="5 6">DSM 26375</strain>
    </source>
</reference>
<keyword evidence="2" id="KW-0902">Two-component regulatory system</keyword>
<dbReference type="AlphaFoldDB" id="A0A1N7PXD4"/>
<feature type="modified residue" description="4-aspartylphosphate" evidence="3">
    <location>
        <position position="207"/>
    </location>
</feature>
<dbReference type="EMBL" id="FTOT01000006">
    <property type="protein sequence ID" value="SIT15215.1"/>
    <property type="molecule type" value="Genomic_DNA"/>
</dbReference>
<name>A0A1N7PXD4_9RHOB</name>
<dbReference type="PANTHER" id="PTHR45339">
    <property type="entry name" value="HYBRID SIGNAL TRANSDUCTION HISTIDINE KINASE J"/>
    <property type="match status" value="1"/>
</dbReference>
<feature type="domain" description="Response regulatory" evidence="4">
    <location>
        <begin position="158"/>
        <end position="277"/>
    </location>
</feature>
<dbReference type="InterPro" id="IPR001789">
    <property type="entry name" value="Sig_transdc_resp-reg_receiver"/>
</dbReference>
<organism evidence="5 6">
    <name type="scientific">Gemmobacter megaterium</name>
    <dbReference type="NCBI Taxonomy" id="1086013"/>
    <lineage>
        <taxon>Bacteria</taxon>
        <taxon>Pseudomonadati</taxon>
        <taxon>Pseudomonadota</taxon>
        <taxon>Alphaproteobacteria</taxon>
        <taxon>Rhodobacterales</taxon>
        <taxon>Paracoccaceae</taxon>
        <taxon>Gemmobacter</taxon>
    </lineage>
</organism>
<accession>A0A1N7PXD4</accession>
<evidence type="ECO:0000256" key="3">
    <source>
        <dbReference type="PROSITE-ProRule" id="PRU00169"/>
    </source>
</evidence>